<proteinExistence type="predicted"/>
<dbReference type="InterPro" id="IPR036864">
    <property type="entry name" value="Zn2-C6_fun-type_DNA-bd_sf"/>
</dbReference>
<dbReference type="AlphaFoldDB" id="A0AAD7BBH1"/>
<evidence type="ECO:0000259" key="2">
    <source>
        <dbReference type="PROSITE" id="PS50048"/>
    </source>
</evidence>
<sequence length="558" mass="60214">MSTQSKSKKPPACDSCKARRVLCHPQLNGAPCPRCVEKGIICATTNPAPRGRPRKNPLPTTSSYAVSLSSTPSDSAPSPSAANSCPELTPRFIEHCFDCFASLPQNQHPLLTIVPIKSSLRDVSFHIEQLQPQMRVLALCMIALAALVSFDEAVLGPGSLPRSVQDHVFLSSSELLLCGVRRPSQENALSCYFLDLLDHCGGGQPGSACSPSRPWGGAYFSHVRVLAPAWRAAGSSPADAAWWAGFLMADASMALARGTPILFTHHDQLLLCGPAPPSLDAAVACLANTPGLTMVWPGMLSYTWHISSVGRELSENIIGDYARLHPLSETAILKLLASLSPFRTFVSLILDRVDAVVSEGPSDPGSHFVPLNAEVHNLARSCGYAVASGFSSITLALYNELNRRMREGIPACALDAAWTRTQTRLRLLHEQARDIALESIRFLAHAIPYFPKGRCTPVQWPMIYACAQLCAEEVGGDMETDAGLLATARTITRDLKLLGYSLDLFSTPQAAALLERLDTVIGERALREYEQMLTLVDGSASASASYQYLFLPMGEGMV</sequence>
<protein>
    <recommendedName>
        <fullName evidence="2">Zn(2)-C6 fungal-type domain-containing protein</fullName>
    </recommendedName>
</protein>
<dbReference type="EMBL" id="JARKIF010000023">
    <property type="protein sequence ID" value="KAJ7616059.1"/>
    <property type="molecule type" value="Genomic_DNA"/>
</dbReference>
<gene>
    <name evidence="3" type="ORF">FB45DRAFT_1008227</name>
</gene>
<dbReference type="Proteomes" id="UP001221142">
    <property type="component" value="Unassembled WGS sequence"/>
</dbReference>
<evidence type="ECO:0000313" key="4">
    <source>
        <dbReference type="Proteomes" id="UP001221142"/>
    </source>
</evidence>
<dbReference type="GO" id="GO:0000981">
    <property type="term" value="F:DNA-binding transcription factor activity, RNA polymerase II-specific"/>
    <property type="evidence" value="ECO:0007669"/>
    <property type="project" value="InterPro"/>
</dbReference>
<dbReference type="Gene3D" id="4.10.240.10">
    <property type="entry name" value="Zn(2)-C6 fungal-type DNA-binding domain"/>
    <property type="match status" value="1"/>
</dbReference>
<dbReference type="CDD" id="cd00067">
    <property type="entry name" value="GAL4"/>
    <property type="match status" value="1"/>
</dbReference>
<dbReference type="SUPFAM" id="SSF57701">
    <property type="entry name" value="Zn2/Cys6 DNA-binding domain"/>
    <property type="match status" value="1"/>
</dbReference>
<evidence type="ECO:0000256" key="1">
    <source>
        <dbReference type="SAM" id="MobiDB-lite"/>
    </source>
</evidence>
<reference evidence="3" key="1">
    <citation type="submission" date="2023-03" db="EMBL/GenBank/DDBJ databases">
        <title>Massive genome expansion in bonnet fungi (Mycena s.s.) driven by repeated elements and novel gene families across ecological guilds.</title>
        <authorList>
            <consortium name="Lawrence Berkeley National Laboratory"/>
            <person name="Harder C.B."/>
            <person name="Miyauchi S."/>
            <person name="Viragh M."/>
            <person name="Kuo A."/>
            <person name="Thoen E."/>
            <person name="Andreopoulos B."/>
            <person name="Lu D."/>
            <person name="Skrede I."/>
            <person name="Drula E."/>
            <person name="Henrissat B."/>
            <person name="Morin E."/>
            <person name="Kohler A."/>
            <person name="Barry K."/>
            <person name="LaButti K."/>
            <person name="Morin E."/>
            <person name="Salamov A."/>
            <person name="Lipzen A."/>
            <person name="Mereny Z."/>
            <person name="Hegedus B."/>
            <person name="Baldrian P."/>
            <person name="Stursova M."/>
            <person name="Weitz H."/>
            <person name="Taylor A."/>
            <person name="Grigoriev I.V."/>
            <person name="Nagy L.G."/>
            <person name="Martin F."/>
            <person name="Kauserud H."/>
        </authorList>
    </citation>
    <scope>NUCLEOTIDE SEQUENCE</scope>
    <source>
        <strain evidence="3">9284</strain>
    </source>
</reference>
<dbReference type="GO" id="GO:0008270">
    <property type="term" value="F:zinc ion binding"/>
    <property type="evidence" value="ECO:0007669"/>
    <property type="project" value="InterPro"/>
</dbReference>
<feature type="domain" description="Zn(2)-C6 fungal-type" evidence="2">
    <location>
        <begin position="12"/>
        <end position="44"/>
    </location>
</feature>
<name>A0AAD7BBH1_9AGAR</name>
<organism evidence="3 4">
    <name type="scientific">Roridomyces roridus</name>
    <dbReference type="NCBI Taxonomy" id="1738132"/>
    <lineage>
        <taxon>Eukaryota</taxon>
        <taxon>Fungi</taxon>
        <taxon>Dikarya</taxon>
        <taxon>Basidiomycota</taxon>
        <taxon>Agaricomycotina</taxon>
        <taxon>Agaricomycetes</taxon>
        <taxon>Agaricomycetidae</taxon>
        <taxon>Agaricales</taxon>
        <taxon>Marasmiineae</taxon>
        <taxon>Mycenaceae</taxon>
        <taxon>Roridomyces</taxon>
    </lineage>
</organism>
<feature type="compositionally biased region" description="Low complexity" evidence="1">
    <location>
        <begin position="65"/>
        <end position="82"/>
    </location>
</feature>
<dbReference type="PROSITE" id="PS50048">
    <property type="entry name" value="ZN2_CY6_FUNGAL_2"/>
    <property type="match status" value="1"/>
</dbReference>
<keyword evidence="4" id="KW-1185">Reference proteome</keyword>
<evidence type="ECO:0000313" key="3">
    <source>
        <dbReference type="EMBL" id="KAJ7616059.1"/>
    </source>
</evidence>
<dbReference type="InterPro" id="IPR001138">
    <property type="entry name" value="Zn2Cys6_DnaBD"/>
</dbReference>
<comment type="caution">
    <text evidence="3">The sequence shown here is derived from an EMBL/GenBank/DDBJ whole genome shotgun (WGS) entry which is preliminary data.</text>
</comment>
<accession>A0AAD7BBH1</accession>
<feature type="region of interest" description="Disordered" evidence="1">
    <location>
        <begin position="46"/>
        <end position="82"/>
    </location>
</feature>
<dbReference type="PROSITE" id="PS00463">
    <property type="entry name" value="ZN2_CY6_FUNGAL_1"/>
    <property type="match status" value="1"/>
</dbReference>